<evidence type="ECO:0000313" key="3">
    <source>
        <dbReference type="EMBL" id="GAQ83281.1"/>
    </source>
</evidence>
<dbReference type="Proteomes" id="UP000054558">
    <property type="component" value="Unassembled WGS sequence"/>
</dbReference>
<proteinExistence type="predicted"/>
<feature type="transmembrane region" description="Helical" evidence="2">
    <location>
        <begin position="21"/>
        <end position="44"/>
    </location>
</feature>
<keyword evidence="2" id="KW-0812">Transmembrane</keyword>
<evidence type="ECO:0000256" key="1">
    <source>
        <dbReference type="SAM" id="MobiDB-lite"/>
    </source>
</evidence>
<dbReference type="EMBL" id="DF237091">
    <property type="protein sequence ID" value="GAQ83281.1"/>
    <property type="molecule type" value="Genomic_DNA"/>
</dbReference>
<keyword evidence="2" id="KW-0472">Membrane</keyword>
<dbReference type="AlphaFoldDB" id="A0A1Y1I279"/>
<keyword evidence="4" id="KW-1185">Reference proteome</keyword>
<evidence type="ECO:0000313" key="4">
    <source>
        <dbReference type="Proteomes" id="UP000054558"/>
    </source>
</evidence>
<feature type="region of interest" description="Disordered" evidence="1">
    <location>
        <begin position="85"/>
        <end position="117"/>
    </location>
</feature>
<name>A0A1Y1I279_KLENI</name>
<protein>
    <submittedName>
        <fullName evidence="3">Uncharacterized protein</fullName>
    </submittedName>
</protein>
<dbReference type="Pfam" id="PF15938">
    <property type="entry name" value="DUF4750"/>
    <property type="match status" value="1"/>
</dbReference>
<keyword evidence="2" id="KW-1133">Transmembrane helix</keyword>
<reference evidence="3 4" key="1">
    <citation type="journal article" date="2014" name="Nat. Commun.">
        <title>Klebsormidium flaccidum genome reveals primary factors for plant terrestrial adaptation.</title>
        <authorList>
            <person name="Hori K."/>
            <person name="Maruyama F."/>
            <person name="Fujisawa T."/>
            <person name="Togashi T."/>
            <person name="Yamamoto N."/>
            <person name="Seo M."/>
            <person name="Sato S."/>
            <person name="Yamada T."/>
            <person name="Mori H."/>
            <person name="Tajima N."/>
            <person name="Moriyama T."/>
            <person name="Ikeuchi M."/>
            <person name="Watanabe M."/>
            <person name="Wada H."/>
            <person name="Kobayashi K."/>
            <person name="Saito M."/>
            <person name="Masuda T."/>
            <person name="Sasaki-Sekimoto Y."/>
            <person name="Mashiguchi K."/>
            <person name="Awai K."/>
            <person name="Shimojima M."/>
            <person name="Masuda S."/>
            <person name="Iwai M."/>
            <person name="Nobusawa T."/>
            <person name="Narise T."/>
            <person name="Kondo S."/>
            <person name="Saito H."/>
            <person name="Sato R."/>
            <person name="Murakawa M."/>
            <person name="Ihara Y."/>
            <person name="Oshima-Yamada Y."/>
            <person name="Ohtaka K."/>
            <person name="Satoh M."/>
            <person name="Sonobe K."/>
            <person name="Ishii M."/>
            <person name="Ohtani R."/>
            <person name="Kanamori-Sato M."/>
            <person name="Honoki R."/>
            <person name="Miyazaki D."/>
            <person name="Mochizuki H."/>
            <person name="Umetsu J."/>
            <person name="Higashi K."/>
            <person name="Shibata D."/>
            <person name="Kamiya Y."/>
            <person name="Sato N."/>
            <person name="Nakamura Y."/>
            <person name="Tabata S."/>
            <person name="Ida S."/>
            <person name="Kurokawa K."/>
            <person name="Ohta H."/>
        </authorList>
    </citation>
    <scope>NUCLEOTIDE SEQUENCE [LARGE SCALE GENOMIC DNA]</scope>
    <source>
        <strain evidence="3 4">NIES-2285</strain>
    </source>
</reference>
<gene>
    <name evidence="3" type="ORF">KFL_001420060</name>
</gene>
<sequence>MLAATLKQLQLEHPFLMRCFLALRILAAVALVLGSICLAWFLAWKTVLRHVGFIRDIVHGVLGVKKPQKKRQTYVRKSGVGVTGPQASGVMGLGSETGLRSSKSEARGGVQSERNPDVERVIGVLK</sequence>
<evidence type="ECO:0000256" key="2">
    <source>
        <dbReference type="SAM" id="Phobius"/>
    </source>
</evidence>
<accession>A0A1Y1I279</accession>
<organism evidence="3 4">
    <name type="scientific">Klebsormidium nitens</name>
    <name type="common">Green alga</name>
    <name type="synonym">Ulothrix nitens</name>
    <dbReference type="NCBI Taxonomy" id="105231"/>
    <lineage>
        <taxon>Eukaryota</taxon>
        <taxon>Viridiplantae</taxon>
        <taxon>Streptophyta</taxon>
        <taxon>Klebsormidiophyceae</taxon>
        <taxon>Klebsormidiales</taxon>
        <taxon>Klebsormidiaceae</taxon>
        <taxon>Klebsormidium</taxon>
    </lineage>
</organism>
<dbReference type="InterPro" id="IPR031851">
    <property type="entry name" value="DUF4750"/>
</dbReference>